<dbReference type="Gene3D" id="3.40.190.10">
    <property type="entry name" value="Periplasmic binding protein-like II"/>
    <property type="match status" value="2"/>
</dbReference>
<dbReference type="RefSeq" id="WP_220105084.1">
    <property type="nucleotide sequence ID" value="NZ_JAHZSS010000023.1"/>
</dbReference>
<keyword evidence="2" id="KW-1185">Reference proteome</keyword>
<name>A0ABS7ELG9_9GAMM</name>
<proteinExistence type="predicted"/>
<dbReference type="SUPFAM" id="SSF53850">
    <property type="entry name" value="Periplasmic binding protein-like II"/>
    <property type="match status" value="1"/>
</dbReference>
<organism evidence="1 2">
    <name type="scientific">Neiella holothuriorum</name>
    <dbReference type="NCBI Taxonomy" id="2870530"/>
    <lineage>
        <taxon>Bacteria</taxon>
        <taxon>Pseudomonadati</taxon>
        <taxon>Pseudomonadota</taxon>
        <taxon>Gammaproteobacteria</taxon>
        <taxon>Alteromonadales</taxon>
        <taxon>Echinimonadaceae</taxon>
        <taxon>Neiella</taxon>
    </lineage>
</organism>
<gene>
    <name evidence="1" type="ORF">K0504_15590</name>
</gene>
<accession>A0ABS7ELG9</accession>
<comment type="caution">
    <text evidence="1">The sequence shown here is derived from an EMBL/GenBank/DDBJ whole genome shotgun (WGS) entry which is preliminary data.</text>
</comment>
<dbReference type="EMBL" id="JAHZSS010000023">
    <property type="protein sequence ID" value="MBW8192461.1"/>
    <property type="molecule type" value="Genomic_DNA"/>
</dbReference>
<dbReference type="Proteomes" id="UP001166251">
    <property type="component" value="Unassembled WGS sequence"/>
</dbReference>
<dbReference type="PANTHER" id="PTHR38834:SF3">
    <property type="entry name" value="SOLUTE-BINDING PROTEIN FAMILY 3_N-TERMINAL DOMAIN-CONTAINING PROTEIN"/>
    <property type="match status" value="1"/>
</dbReference>
<reference evidence="1" key="1">
    <citation type="submission" date="2021-07" db="EMBL/GenBank/DDBJ databases">
        <title>Neiella marina sp. nov., isolated from the intestinal content of sea cucumber Apostichopus japonicus.</title>
        <authorList>
            <person name="Bai X."/>
        </authorList>
    </citation>
    <scope>NUCLEOTIDE SEQUENCE</scope>
    <source>
        <strain evidence="1">126</strain>
    </source>
</reference>
<sequence>MNLPTRLLQLLVLVIGLVQGKTFANGEPANPRTLVLATHNLCPYGCFSAGADKTDMSQFRGIAVETVRCVLADIGWQLKLDVVPWARAQQLAKFNAVDGFFAASHKAERDEFAHMSAIIAEQRWDWYLMADSPLIPDSADFKRVAKVGGFDGSNMLTWLRSNNYMVASNPPDTGKLLKVLLAKRVDAVVANDKVMTELLVRRGVGQKVKSYPLVNKPLGVYFTHDFVAHNPGFLEQFNDHVELCRHD</sequence>
<evidence type="ECO:0000313" key="2">
    <source>
        <dbReference type="Proteomes" id="UP001166251"/>
    </source>
</evidence>
<evidence type="ECO:0000313" key="1">
    <source>
        <dbReference type="EMBL" id="MBW8192461.1"/>
    </source>
</evidence>
<dbReference type="PANTHER" id="PTHR38834">
    <property type="entry name" value="PERIPLASMIC SUBSTRATE BINDING PROTEIN FAMILY 3"/>
    <property type="match status" value="1"/>
</dbReference>
<protein>
    <submittedName>
        <fullName evidence="1">Transporter substrate-binding domain-containing protein</fullName>
    </submittedName>
</protein>